<feature type="domain" description="WWE" evidence="6">
    <location>
        <begin position="40"/>
        <end position="115"/>
    </location>
</feature>
<dbReference type="InterPro" id="IPR037197">
    <property type="entry name" value="WWE_dom_sf"/>
</dbReference>
<dbReference type="EMBL" id="JAXQNO010000016">
    <property type="protein sequence ID" value="KAK4782239.1"/>
    <property type="molecule type" value="Genomic_DNA"/>
</dbReference>
<dbReference type="Proteomes" id="UP001346149">
    <property type="component" value="Unassembled WGS sequence"/>
</dbReference>
<dbReference type="InterPro" id="IPR022003">
    <property type="entry name" value="RST"/>
</dbReference>
<feature type="domain" description="PARP catalytic" evidence="7">
    <location>
        <begin position="172"/>
        <end position="393"/>
    </location>
</feature>
<evidence type="ECO:0000259" key="6">
    <source>
        <dbReference type="PROSITE" id="PS50918"/>
    </source>
</evidence>
<dbReference type="InterPro" id="IPR057823">
    <property type="entry name" value="WWE_RCD1"/>
</dbReference>
<dbReference type="PROSITE" id="PS51879">
    <property type="entry name" value="RST"/>
    <property type="match status" value="1"/>
</dbReference>
<dbReference type="Pfam" id="PF00644">
    <property type="entry name" value="PARP"/>
    <property type="match status" value="1"/>
</dbReference>
<evidence type="ECO:0000259" key="7">
    <source>
        <dbReference type="PROSITE" id="PS51059"/>
    </source>
</evidence>
<keyword evidence="4" id="KW-0539">Nucleus</keyword>
<dbReference type="PROSITE" id="PS51059">
    <property type="entry name" value="PARP_CATALYTIC"/>
    <property type="match status" value="1"/>
</dbReference>
<organism evidence="9 10">
    <name type="scientific">Trapa natans</name>
    <name type="common">Water chestnut</name>
    <dbReference type="NCBI Taxonomy" id="22666"/>
    <lineage>
        <taxon>Eukaryota</taxon>
        <taxon>Viridiplantae</taxon>
        <taxon>Streptophyta</taxon>
        <taxon>Embryophyta</taxon>
        <taxon>Tracheophyta</taxon>
        <taxon>Spermatophyta</taxon>
        <taxon>Magnoliopsida</taxon>
        <taxon>eudicotyledons</taxon>
        <taxon>Gunneridae</taxon>
        <taxon>Pentapetalae</taxon>
        <taxon>rosids</taxon>
        <taxon>malvids</taxon>
        <taxon>Myrtales</taxon>
        <taxon>Lythraceae</taxon>
        <taxon>Trapa</taxon>
    </lineage>
</organism>
<dbReference type="AlphaFoldDB" id="A0AAN7QW86"/>
<evidence type="ECO:0000256" key="4">
    <source>
        <dbReference type="ARBA" id="ARBA00023242"/>
    </source>
</evidence>
<proteinExistence type="predicted"/>
<dbReference type="InterPro" id="IPR012317">
    <property type="entry name" value="Poly(ADP-ribose)pol_cat_dom"/>
</dbReference>
<reference evidence="9 10" key="1">
    <citation type="journal article" date="2023" name="Hortic Res">
        <title>Pangenome of water caltrop reveals structural variations and asymmetric subgenome divergence after allopolyploidization.</title>
        <authorList>
            <person name="Zhang X."/>
            <person name="Chen Y."/>
            <person name="Wang L."/>
            <person name="Yuan Y."/>
            <person name="Fang M."/>
            <person name="Shi L."/>
            <person name="Lu R."/>
            <person name="Comes H.P."/>
            <person name="Ma Y."/>
            <person name="Chen Y."/>
            <person name="Huang G."/>
            <person name="Zhou Y."/>
            <person name="Zheng Z."/>
            <person name="Qiu Y."/>
        </authorList>
    </citation>
    <scope>NUCLEOTIDE SEQUENCE [LARGE SCALE GENOMIC DNA]</scope>
    <source>
        <strain evidence="9">F231</strain>
    </source>
</reference>
<dbReference type="GO" id="GO:0003950">
    <property type="term" value="F:NAD+ poly-ADP-ribosyltransferase activity"/>
    <property type="evidence" value="ECO:0007669"/>
    <property type="project" value="InterPro"/>
</dbReference>
<accession>A0AAN7QW86</accession>
<feature type="domain" description="RST" evidence="8">
    <location>
        <begin position="386"/>
        <end position="455"/>
    </location>
</feature>
<comment type="caution">
    <text evidence="9">The sequence shown here is derived from an EMBL/GenBank/DDBJ whole genome shotgun (WGS) entry which is preliminary data.</text>
</comment>
<evidence type="ECO:0000256" key="3">
    <source>
        <dbReference type="ARBA" id="ARBA00023016"/>
    </source>
</evidence>
<evidence type="ECO:0000256" key="2">
    <source>
        <dbReference type="ARBA" id="ARBA00022473"/>
    </source>
</evidence>
<comment type="subcellular location">
    <subcellularLocation>
        <location evidence="1">Nucleus</location>
    </subcellularLocation>
</comment>
<dbReference type="InterPro" id="IPR004170">
    <property type="entry name" value="WWE_dom"/>
</dbReference>
<sequence>MAAQRMGEPVESVQVSFPASRKPSICRDCDRSHRHGISVDNRDNFQRTGPPARVMYYFQGSWVDIPIRVVESLRSSFVQRRPVVVVPIHSSRYVFDFLRMVQTEFETGNQRSIAWIDDAKCCFFPRRFVEEIEERSLKRKREDLNEKLEDDEAEVSSSNDKQEAESKRRCLVPSTNDQEKSPWANVRLLEEGSKLYFRIKNSFLPALKSMSSFAPITGIHRCEWRGDLGLARFEVFQKKAEIVKAMRGASNTVYAWLGTSKKGLDSILARGFSSPININESGNYGVGVYFSSMEFPHLSATRSELDDNGEKHVILCRVILGSVEKVEFGSKQSHPSAVNFDTGVDDPGNPKWYVVWPFNMNTHVLPEFILSFKSSDGSKGSTGPSRGAACQKRSIVELFSKIRNVLPPVKAQEVQNLYSVFRAGHLAKDLFAKKLRSITGDDVLLSMIREIRSSE</sequence>
<evidence type="ECO:0008006" key="11">
    <source>
        <dbReference type="Google" id="ProtNLM"/>
    </source>
</evidence>
<evidence type="ECO:0000313" key="10">
    <source>
        <dbReference type="Proteomes" id="UP001346149"/>
    </source>
</evidence>
<keyword evidence="3" id="KW-0346">Stress response</keyword>
<dbReference type="PANTHER" id="PTHR32263:SF19">
    <property type="entry name" value="OS03G0230300 PROTEIN"/>
    <property type="match status" value="1"/>
</dbReference>
<dbReference type="SUPFAM" id="SSF56399">
    <property type="entry name" value="ADP-ribosylation"/>
    <property type="match status" value="1"/>
</dbReference>
<dbReference type="PANTHER" id="PTHR32263">
    <property type="entry name" value="INACTIVE POLY [ADP-RIBOSE] POLYMERASE SRO4-RELATED"/>
    <property type="match status" value="1"/>
</dbReference>
<gene>
    <name evidence="9" type="ORF">SAY86_016341</name>
</gene>
<protein>
    <recommendedName>
        <fullName evidence="11">Poly [ADP-ribose] polymerase</fullName>
    </recommendedName>
</protein>
<evidence type="ECO:0000256" key="5">
    <source>
        <dbReference type="SAM" id="MobiDB-lite"/>
    </source>
</evidence>
<dbReference type="SUPFAM" id="SSF117839">
    <property type="entry name" value="WWE domain"/>
    <property type="match status" value="1"/>
</dbReference>
<evidence type="ECO:0000256" key="1">
    <source>
        <dbReference type="ARBA" id="ARBA00004123"/>
    </source>
</evidence>
<dbReference type="PROSITE" id="PS50918">
    <property type="entry name" value="WWE"/>
    <property type="match status" value="1"/>
</dbReference>
<dbReference type="GO" id="GO:0005634">
    <property type="term" value="C:nucleus"/>
    <property type="evidence" value="ECO:0007669"/>
    <property type="project" value="UniProtKB-SubCell"/>
</dbReference>
<keyword evidence="2" id="KW-0217">Developmental protein</keyword>
<name>A0AAN7QW86_TRANT</name>
<dbReference type="Pfam" id="PF12174">
    <property type="entry name" value="RST"/>
    <property type="match status" value="1"/>
</dbReference>
<dbReference type="Gene3D" id="3.90.228.10">
    <property type="match status" value="1"/>
</dbReference>
<evidence type="ECO:0000259" key="8">
    <source>
        <dbReference type="PROSITE" id="PS51879"/>
    </source>
</evidence>
<dbReference type="Pfam" id="PF23467">
    <property type="entry name" value="WWE_5"/>
    <property type="match status" value="1"/>
</dbReference>
<feature type="region of interest" description="Disordered" evidence="5">
    <location>
        <begin position="148"/>
        <end position="178"/>
    </location>
</feature>
<evidence type="ECO:0000313" key="9">
    <source>
        <dbReference type="EMBL" id="KAK4782239.1"/>
    </source>
</evidence>
<dbReference type="InterPro" id="IPR044964">
    <property type="entry name" value="RCD1/SRO1-5"/>
</dbReference>
<keyword evidence="10" id="KW-1185">Reference proteome</keyword>